<dbReference type="Proteomes" id="UP000284916">
    <property type="component" value="Unassembled WGS sequence"/>
</dbReference>
<feature type="non-terminal residue" evidence="1">
    <location>
        <position position="1"/>
    </location>
</feature>
<dbReference type="EMBL" id="QROI01000034">
    <property type="protein sequence ID" value="RHL10895.1"/>
    <property type="molecule type" value="Genomic_DNA"/>
</dbReference>
<comment type="caution">
    <text evidence="1">The sequence shown here is derived from an EMBL/GenBank/DDBJ whole genome shotgun (WGS) entry which is preliminary data.</text>
</comment>
<gene>
    <name evidence="1" type="ORF">DW035_14980</name>
</gene>
<protein>
    <submittedName>
        <fullName evidence="1">Uncharacterized protein</fullName>
    </submittedName>
</protein>
<accession>A0A415ITE9</accession>
<organism evidence="1 2">
    <name type="scientific">Phocaeicola plebeius</name>
    <dbReference type="NCBI Taxonomy" id="310297"/>
    <lineage>
        <taxon>Bacteria</taxon>
        <taxon>Pseudomonadati</taxon>
        <taxon>Bacteroidota</taxon>
        <taxon>Bacteroidia</taxon>
        <taxon>Bacteroidales</taxon>
        <taxon>Bacteroidaceae</taxon>
        <taxon>Phocaeicola</taxon>
    </lineage>
</organism>
<proteinExistence type="predicted"/>
<evidence type="ECO:0000313" key="2">
    <source>
        <dbReference type="Proteomes" id="UP000284916"/>
    </source>
</evidence>
<dbReference type="AlphaFoldDB" id="A0A415ITE9"/>
<reference evidence="1 2" key="1">
    <citation type="submission" date="2018-08" db="EMBL/GenBank/DDBJ databases">
        <title>A genome reference for cultivated species of the human gut microbiota.</title>
        <authorList>
            <person name="Zou Y."/>
            <person name="Xue W."/>
            <person name="Luo G."/>
        </authorList>
    </citation>
    <scope>NUCLEOTIDE SEQUENCE [LARGE SCALE GENOMIC DNA]</scope>
    <source>
        <strain evidence="1 2">AF39-11</strain>
    </source>
</reference>
<name>A0A415ITE9_9BACT</name>
<evidence type="ECO:0000313" key="1">
    <source>
        <dbReference type="EMBL" id="RHL10895.1"/>
    </source>
</evidence>
<sequence length="407" mass="45344">SAEKQPIKLSWRKIEWLQEGADKNLSVNVFRVKRNDIISLKGDWVGYDRLIYAFYSSDNISEEALIEKGDKINNTSVDNPTRIDKDITVPLNAQYMAVSVYNFTNGKDLIATYNKKLIRDIVEDNNQKTSNSVFSVTKSGDNISITRAYKKGVDIKVNLAPCGASNLVQLKSVDYIGDSGYSNNFSSDLVGPYVMTADENGNEGGGFTGGWHGYNGDQTGAKTARTESVVVKCENVEINDGTYSCNRVDVIVTNYIQAGNTKQEDGNGREVLKEVVTYSFVDNKINVSVFSTALEAITISKYYGMQIDHYSNNYVFFADDKIYQSPGNVYYNVPNPTRMIQGVNSNGDKIQARLNAIALGNLYYSEKSKYSFCADYGKAYYSLIGGSSYKLAKDESIYWEGSYTFVE</sequence>
<dbReference type="RefSeq" id="WP_118442012.1">
    <property type="nucleotide sequence ID" value="NZ_QROD01000034.1"/>
</dbReference>